<keyword evidence="1" id="KW-0732">Signal</keyword>
<feature type="chain" id="PRO_5011963969" evidence="1">
    <location>
        <begin position="26"/>
        <end position="389"/>
    </location>
</feature>
<name>A0A1W2EXR9_9SPHI</name>
<feature type="domain" description="Metallo-beta-lactamase" evidence="2">
    <location>
        <begin position="146"/>
        <end position="314"/>
    </location>
</feature>
<dbReference type="PANTHER" id="PTHR42951">
    <property type="entry name" value="METALLO-BETA-LACTAMASE DOMAIN-CONTAINING"/>
    <property type="match status" value="1"/>
</dbReference>
<gene>
    <name evidence="3" type="ORF">SAMN04488101_11798</name>
</gene>
<organism evidence="3 4">
    <name type="scientific">Pedobacter nyackensis</name>
    <dbReference type="NCBI Taxonomy" id="475255"/>
    <lineage>
        <taxon>Bacteria</taxon>
        <taxon>Pseudomonadati</taxon>
        <taxon>Bacteroidota</taxon>
        <taxon>Sphingobacteriia</taxon>
        <taxon>Sphingobacteriales</taxon>
        <taxon>Sphingobacteriaceae</taxon>
        <taxon>Pedobacter</taxon>
    </lineage>
</organism>
<dbReference type="PANTHER" id="PTHR42951:SF22">
    <property type="entry name" value="METALLO BETA-LACTAMASE SUPERFAMILY LIPOPROTEIN"/>
    <property type="match status" value="1"/>
</dbReference>
<evidence type="ECO:0000256" key="1">
    <source>
        <dbReference type="SAM" id="SignalP"/>
    </source>
</evidence>
<dbReference type="RefSeq" id="WP_200816423.1">
    <property type="nucleotide sequence ID" value="NZ_FWYB01000017.1"/>
</dbReference>
<dbReference type="EMBL" id="FWYB01000017">
    <property type="protein sequence ID" value="SMD14495.1"/>
    <property type="molecule type" value="Genomic_DNA"/>
</dbReference>
<dbReference type="STRING" id="475255.SAMN04488101_11798"/>
<keyword evidence="4" id="KW-1185">Reference proteome</keyword>
<evidence type="ECO:0000313" key="3">
    <source>
        <dbReference type="EMBL" id="SMD14495.1"/>
    </source>
</evidence>
<reference evidence="3 4" key="1">
    <citation type="submission" date="2017-04" db="EMBL/GenBank/DDBJ databases">
        <authorList>
            <person name="Afonso C.L."/>
            <person name="Miller P.J."/>
            <person name="Scott M.A."/>
            <person name="Spackman E."/>
            <person name="Goraichik I."/>
            <person name="Dimitrov K.M."/>
            <person name="Suarez D.L."/>
            <person name="Swayne D.E."/>
        </authorList>
    </citation>
    <scope>NUCLEOTIDE SEQUENCE [LARGE SCALE GENOMIC DNA]</scope>
    <source>
        <strain evidence="3 4">DSM 19625</strain>
    </source>
</reference>
<dbReference type="InterPro" id="IPR036866">
    <property type="entry name" value="RibonucZ/Hydroxyglut_hydro"/>
</dbReference>
<sequence>MDSKRSIIRGICFSILLLSSQNLFAQKIDSLVIKKMDTVATKKVESKKVEPKKVDSLTDNMDALISKKIDAIIAKKMEALALAKSDTLVLEKIDTLIGAEYVDTARYKSRVLLPDIYGKPDSTLEKTLVQVKGNLYRHTNGTLPALHSGLVLITKAGAIVIDPALTQAAIWLNEEIKKRFKVDVKYVLLTHGHYDHAGGSQIFQQAGAKVIIQKNGLEAIVGEKLPVATPDIVFEDKIAIVLGGERVVMNHIAPSHSNSMSVITFPGYKAMQLTDIGQSETMPYNDFLDFYYDGWIKTLDWALKQDVNYIDVGHYTPATLQNIKDLREYMVDLHNQVLALVREGQSWDQLYRNVKFSDKVKKWGGFDTMGKLNIAGMYQWIINHRRGVW</sequence>
<dbReference type="AlphaFoldDB" id="A0A1W2EXR9"/>
<evidence type="ECO:0000259" key="2">
    <source>
        <dbReference type="SMART" id="SM00849"/>
    </source>
</evidence>
<feature type="signal peptide" evidence="1">
    <location>
        <begin position="1"/>
        <end position="25"/>
    </location>
</feature>
<dbReference type="Proteomes" id="UP000192678">
    <property type="component" value="Unassembled WGS sequence"/>
</dbReference>
<accession>A0A1W2EXR9</accession>
<protein>
    <submittedName>
        <fullName evidence="3">Glyoxylase, beta-lactamase superfamily II</fullName>
    </submittedName>
</protein>
<dbReference type="SUPFAM" id="SSF56281">
    <property type="entry name" value="Metallo-hydrolase/oxidoreductase"/>
    <property type="match status" value="1"/>
</dbReference>
<dbReference type="Gene3D" id="3.60.15.10">
    <property type="entry name" value="Ribonuclease Z/Hydroxyacylglutathione hydrolase-like"/>
    <property type="match status" value="1"/>
</dbReference>
<dbReference type="SMART" id="SM00849">
    <property type="entry name" value="Lactamase_B"/>
    <property type="match status" value="1"/>
</dbReference>
<dbReference type="Pfam" id="PF00753">
    <property type="entry name" value="Lactamase_B"/>
    <property type="match status" value="1"/>
</dbReference>
<evidence type="ECO:0000313" key="4">
    <source>
        <dbReference type="Proteomes" id="UP000192678"/>
    </source>
</evidence>
<proteinExistence type="predicted"/>
<dbReference type="InterPro" id="IPR050855">
    <property type="entry name" value="NDM-1-like"/>
</dbReference>
<dbReference type="InterPro" id="IPR001279">
    <property type="entry name" value="Metallo-B-lactamas"/>
</dbReference>